<feature type="transmembrane region" description="Helical" evidence="7">
    <location>
        <begin position="176"/>
        <end position="198"/>
    </location>
</feature>
<feature type="transmembrane region" description="Helical" evidence="7">
    <location>
        <begin position="350"/>
        <end position="369"/>
    </location>
</feature>
<feature type="domain" description="Major facilitator superfamily (MFS) profile" evidence="8">
    <location>
        <begin position="25"/>
        <end position="476"/>
    </location>
</feature>
<dbReference type="PRINTS" id="PR01036">
    <property type="entry name" value="TCRTETB"/>
</dbReference>
<dbReference type="InterPro" id="IPR036259">
    <property type="entry name" value="MFS_trans_sf"/>
</dbReference>
<evidence type="ECO:0000256" key="2">
    <source>
        <dbReference type="ARBA" id="ARBA00022448"/>
    </source>
</evidence>
<proteinExistence type="predicted"/>
<feature type="transmembrane region" description="Helical" evidence="7">
    <location>
        <begin position="53"/>
        <end position="79"/>
    </location>
</feature>
<evidence type="ECO:0000313" key="9">
    <source>
        <dbReference type="EMBL" id="MEU1953540.1"/>
    </source>
</evidence>
<feature type="transmembrane region" description="Helical" evidence="7">
    <location>
        <begin position="235"/>
        <end position="259"/>
    </location>
</feature>
<comment type="subcellular location">
    <subcellularLocation>
        <location evidence="1">Cell membrane</location>
        <topology evidence="1">Multi-pass membrane protein</topology>
    </subcellularLocation>
</comment>
<dbReference type="SUPFAM" id="SSF103473">
    <property type="entry name" value="MFS general substrate transporter"/>
    <property type="match status" value="1"/>
</dbReference>
<feature type="transmembrane region" description="Helical" evidence="7">
    <location>
        <begin position="115"/>
        <end position="136"/>
    </location>
</feature>
<feature type="transmembrane region" description="Helical" evidence="7">
    <location>
        <begin position="375"/>
        <end position="394"/>
    </location>
</feature>
<feature type="transmembrane region" description="Helical" evidence="7">
    <location>
        <begin position="210"/>
        <end position="229"/>
    </location>
</feature>
<dbReference type="Proteomes" id="UP001550628">
    <property type="component" value="Unassembled WGS sequence"/>
</dbReference>
<evidence type="ECO:0000256" key="6">
    <source>
        <dbReference type="SAM" id="MobiDB-lite"/>
    </source>
</evidence>
<dbReference type="RefSeq" id="WP_356958077.1">
    <property type="nucleotide sequence ID" value="NZ_JBEYBD010000011.1"/>
</dbReference>
<evidence type="ECO:0000256" key="1">
    <source>
        <dbReference type="ARBA" id="ARBA00004651"/>
    </source>
</evidence>
<dbReference type="PANTHER" id="PTHR42718">
    <property type="entry name" value="MAJOR FACILITATOR SUPERFAMILY MULTIDRUG TRANSPORTER MFSC"/>
    <property type="match status" value="1"/>
</dbReference>
<feature type="transmembrane region" description="Helical" evidence="7">
    <location>
        <begin position="21"/>
        <end position="47"/>
    </location>
</feature>
<dbReference type="EMBL" id="JBEYBF010000010">
    <property type="protein sequence ID" value="MEU1953540.1"/>
    <property type="molecule type" value="Genomic_DNA"/>
</dbReference>
<dbReference type="InterPro" id="IPR020846">
    <property type="entry name" value="MFS_dom"/>
</dbReference>
<dbReference type="PANTHER" id="PTHR42718:SF9">
    <property type="entry name" value="MAJOR FACILITATOR SUPERFAMILY MULTIDRUG TRANSPORTER MFSC"/>
    <property type="match status" value="1"/>
</dbReference>
<feature type="transmembrane region" description="Helical" evidence="7">
    <location>
        <begin position="452"/>
        <end position="471"/>
    </location>
</feature>
<feature type="region of interest" description="Disordered" evidence="6">
    <location>
        <begin position="478"/>
        <end position="497"/>
    </location>
</feature>
<protein>
    <submittedName>
        <fullName evidence="9">MFS transporter</fullName>
    </submittedName>
</protein>
<dbReference type="PROSITE" id="PS50850">
    <property type="entry name" value="MFS"/>
    <property type="match status" value="1"/>
</dbReference>
<feature type="transmembrane region" description="Helical" evidence="7">
    <location>
        <begin position="420"/>
        <end position="440"/>
    </location>
</feature>
<sequence>MSDPSSRSTTGDSGTTPAFRVPALIITALVLAESVSAFEAGMIFIALPRFSEIFGAPASTTGWSVTAYMLVAATTALVGGRLGDMYGRKKVLIIVMLISTLGSLISVFGDSMAAIIAGRGVQGVAGAILPLCYGLAREALPAQKVSIAVGFIGGAALLAGSGGSLIAGILLDIADWHMIFLFAAVLAVVASALAAFALPGSPAQADLPRFDFVGAILMTPGLTALLYGLTQGPAWGWASFRVVFLIITGLAILAVWTFWELGRREPLVDLRVLANRRMSLNLIALSVLALGPVGAVQMVTPMILQSPTSLPVGLGMSATVTGLVAGVGALVGFAASPIAGAVAGRWGGRTAFLIGAALFVVANLMIFVGHKSLPVMVGVFAVGAVATAFAYTGYPKIVIESVPDSVTSVTTGVLSTARQAFSAVGVAMVSVMLSLSTVPGTAAPALPSFNLAVGWFIGCALIVAAICLFIGRPRQSAPAAGDVATGEEGTAPSAAYA</sequence>
<feature type="transmembrane region" description="Helical" evidence="7">
    <location>
        <begin position="148"/>
        <end position="170"/>
    </location>
</feature>
<dbReference type="InterPro" id="IPR011701">
    <property type="entry name" value="MFS"/>
</dbReference>
<feature type="transmembrane region" description="Helical" evidence="7">
    <location>
        <begin position="320"/>
        <end position="343"/>
    </location>
</feature>
<name>A0ABV2WRP6_9NOCA</name>
<keyword evidence="10" id="KW-1185">Reference proteome</keyword>
<keyword evidence="2" id="KW-0813">Transport</keyword>
<keyword evidence="5 7" id="KW-0472">Membrane</keyword>
<dbReference type="Gene3D" id="1.20.1250.20">
    <property type="entry name" value="MFS general substrate transporter like domains"/>
    <property type="match status" value="2"/>
</dbReference>
<evidence type="ECO:0000256" key="5">
    <source>
        <dbReference type="ARBA" id="ARBA00023136"/>
    </source>
</evidence>
<accession>A0ABV2WRP6</accession>
<comment type="caution">
    <text evidence="9">The sequence shown here is derived from an EMBL/GenBank/DDBJ whole genome shotgun (WGS) entry which is preliminary data.</text>
</comment>
<evidence type="ECO:0000256" key="7">
    <source>
        <dbReference type="SAM" id="Phobius"/>
    </source>
</evidence>
<evidence type="ECO:0000256" key="4">
    <source>
        <dbReference type="ARBA" id="ARBA00022989"/>
    </source>
</evidence>
<dbReference type="Pfam" id="PF07690">
    <property type="entry name" value="MFS_1"/>
    <property type="match status" value="2"/>
</dbReference>
<keyword evidence="4 7" id="KW-1133">Transmembrane helix</keyword>
<organism evidence="9 10">
    <name type="scientific">Nocardia rhamnosiphila</name>
    <dbReference type="NCBI Taxonomy" id="426716"/>
    <lineage>
        <taxon>Bacteria</taxon>
        <taxon>Bacillati</taxon>
        <taxon>Actinomycetota</taxon>
        <taxon>Actinomycetes</taxon>
        <taxon>Mycobacteriales</taxon>
        <taxon>Nocardiaceae</taxon>
        <taxon>Nocardia</taxon>
    </lineage>
</organism>
<feature type="transmembrane region" description="Helical" evidence="7">
    <location>
        <begin position="280"/>
        <end position="300"/>
    </location>
</feature>
<reference evidence="9 10" key="1">
    <citation type="submission" date="2024-06" db="EMBL/GenBank/DDBJ databases">
        <title>The Natural Products Discovery Center: Release of the First 8490 Sequenced Strains for Exploring Actinobacteria Biosynthetic Diversity.</title>
        <authorList>
            <person name="Kalkreuter E."/>
            <person name="Kautsar S.A."/>
            <person name="Yang D."/>
            <person name="Bader C.D."/>
            <person name="Teijaro C.N."/>
            <person name="Fluegel L."/>
            <person name="Davis C.M."/>
            <person name="Simpson J.R."/>
            <person name="Lauterbach L."/>
            <person name="Steele A.D."/>
            <person name="Gui C."/>
            <person name="Meng S."/>
            <person name="Li G."/>
            <person name="Viehrig K."/>
            <person name="Ye F."/>
            <person name="Su P."/>
            <person name="Kiefer A.F."/>
            <person name="Nichols A."/>
            <person name="Cepeda A.J."/>
            <person name="Yan W."/>
            <person name="Fan B."/>
            <person name="Jiang Y."/>
            <person name="Adhikari A."/>
            <person name="Zheng C.-J."/>
            <person name="Schuster L."/>
            <person name="Cowan T.M."/>
            <person name="Smanski M.J."/>
            <person name="Chevrette M.G."/>
            <person name="De Carvalho L.P.S."/>
            <person name="Shen B."/>
        </authorList>
    </citation>
    <scope>NUCLEOTIDE SEQUENCE [LARGE SCALE GENOMIC DNA]</scope>
    <source>
        <strain evidence="9 10">NPDC019708</strain>
    </source>
</reference>
<feature type="transmembrane region" description="Helical" evidence="7">
    <location>
        <begin position="91"/>
        <end position="109"/>
    </location>
</feature>
<keyword evidence="3 7" id="KW-0812">Transmembrane</keyword>
<gene>
    <name evidence="9" type="ORF">ABZ510_16940</name>
</gene>
<evidence type="ECO:0000313" key="10">
    <source>
        <dbReference type="Proteomes" id="UP001550628"/>
    </source>
</evidence>
<evidence type="ECO:0000256" key="3">
    <source>
        <dbReference type="ARBA" id="ARBA00022692"/>
    </source>
</evidence>
<evidence type="ECO:0000259" key="8">
    <source>
        <dbReference type="PROSITE" id="PS50850"/>
    </source>
</evidence>